<protein>
    <recommendedName>
        <fullName evidence="1">Reverse transcriptase domain-containing protein</fullName>
    </recommendedName>
</protein>
<dbReference type="EMBL" id="JAVFWL010000003">
    <property type="protein sequence ID" value="KAK6745061.1"/>
    <property type="molecule type" value="Genomic_DNA"/>
</dbReference>
<evidence type="ECO:0000259" key="1">
    <source>
        <dbReference type="Pfam" id="PF00078"/>
    </source>
</evidence>
<dbReference type="Proteomes" id="UP001303046">
    <property type="component" value="Unassembled WGS sequence"/>
</dbReference>
<comment type="caution">
    <text evidence="2">The sequence shown here is derived from an EMBL/GenBank/DDBJ whole genome shotgun (WGS) entry which is preliminary data.</text>
</comment>
<keyword evidence="3" id="KW-1185">Reference proteome</keyword>
<evidence type="ECO:0000313" key="3">
    <source>
        <dbReference type="Proteomes" id="UP001303046"/>
    </source>
</evidence>
<reference evidence="2 3" key="1">
    <citation type="submission" date="2023-08" db="EMBL/GenBank/DDBJ databases">
        <title>A Necator americanus chromosomal reference genome.</title>
        <authorList>
            <person name="Ilik V."/>
            <person name="Petrzelkova K.J."/>
            <person name="Pardy F."/>
            <person name="Fuh T."/>
            <person name="Niatou-Singa F.S."/>
            <person name="Gouil Q."/>
            <person name="Baker L."/>
            <person name="Ritchie M.E."/>
            <person name="Jex A.R."/>
            <person name="Gazzola D."/>
            <person name="Li H."/>
            <person name="Toshio Fujiwara R."/>
            <person name="Zhan B."/>
            <person name="Aroian R.V."/>
            <person name="Pafco B."/>
            <person name="Schwarz E.M."/>
        </authorList>
    </citation>
    <scope>NUCLEOTIDE SEQUENCE [LARGE SCALE GENOMIC DNA]</scope>
    <source>
        <strain evidence="2 3">Aroian</strain>
        <tissue evidence="2">Whole animal</tissue>
    </source>
</reference>
<dbReference type="InterPro" id="IPR000477">
    <property type="entry name" value="RT_dom"/>
</dbReference>
<organism evidence="2 3">
    <name type="scientific">Necator americanus</name>
    <name type="common">Human hookworm</name>
    <dbReference type="NCBI Taxonomy" id="51031"/>
    <lineage>
        <taxon>Eukaryota</taxon>
        <taxon>Metazoa</taxon>
        <taxon>Ecdysozoa</taxon>
        <taxon>Nematoda</taxon>
        <taxon>Chromadorea</taxon>
        <taxon>Rhabditida</taxon>
        <taxon>Rhabditina</taxon>
        <taxon>Rhabditomorpha</taxon>
        <taxon>Strongyloidea</taxon>
        <taxon>Ancylostomatidae</taxon>
        <taxon>Bunostominae</taxon>
        <taxon>Necator</taxon>
    </lineage>
</organism>
<name>A0ABR1D6M3_NECAM</name>
<sequence>MRKLEWDNMGVKVDGRQLHHLRFADDIVLITPSISQTERMLTEFDETCGCIGLQLNLQKTKMERMGLGCPIHAQRNEHIRMHQLRLSGSGVEHDE</sequence>
<evidence type="ECO:0000313" key="2">
    <source>
        <dbReference type="EMBL" id="KAK6745061.1"/>
    </source>
</evidence>
<feature type="domain" description="Reverse transcriptase" evidence="1">
    <location>
        <begin position="17"/>
        <end position="63"/>
    </location>
</feature>
<proteinExistence type="predicted"/>
<dbReference type="Pfam" id="PF00078">
    <property type="entry name" value="RVT_1"/>
    <property type="match status" value="1"/>
</dbReference>
<accession>A0ABR1D6M3</accession>
<gene>
    <name evidence="2" type="primary">Necator_chrIII.g12411</name>
    <name evidence="2" type="ORF">RB195_011645</name>
</gene>